<evidence type="ECO:0000313" key="2">
    <source>
        <dbReference type="Proteomes" id="UP000275385"/>
    </source>
</evidence>
<gene>
    <name evidence="1" type="ORF">DL546_009840</name>
</gene>
<dbReference type="EMBL" id="QVQW01000002">
    <property type="protein sequence ID" value="RKU49320.1"/>
    <property type="molecule type" value="Genomic_DNA"/>
</dbReference>
<comment type="caution">
    <text evidence="1">The sequence shown here is derived from an EMBL/GenBank/DDBJ whole genome shotgun (WGS) entry which is preliminary data.</text>
</comment>
<accession>A0A420YN68</accession>
<protein>
    <submittedName>
        <fullName evidence="1">Uncharacterized protein</fullName>
    </submittedName>
</protein>
<proteinExistence type="predicted"/>
<name>A0A420YN68_9PEZI</name>
<organism evidence="1 2">
    <name type="scientific">Coniochaeta pulveracea</name>
    <dbReference type="NCBI Taxonomy" id="177199"/>
    <lineage>
        <taxon>Eukaryota</taxon>
        <taxon>Fungi</taxon>
        <taxon>Dikarya</taxon>
        <taxon>Ascomycota</taxon>
        <taxon>Pezizomycotina</taxon>
        <taxon>Sordariomycetes</taxon>
        <taxon>Sordariomycetidae</taxon>
        <taxon>Coniochaetales</taxon>
        <taxon>Coniochaetaceae</taxon>
        <taxon>Coniochaeta</taxon>
    </lineage>
</organism>
<dbReference type="AlphaFoldDB" id="A0A420YN68"/>
<keyword evidence="2" id="KW-1185">Reference proteome</keyword>
<sequence length="133" mass="15025">MPTPMAMRRMNRMMTTSAITSLGFILAVRSAPCTYVRTMSRRGGGWSEPDELGEWWRWRSRWRRVGDICGVVVFPSLVFGCSFQSFNAVWNADVLDNKPVAMTGTVAVSDSGMRQQRKLNDDAKVGFEAIRKL</sequence>
<evidence type="ECO:0000313" key="1">
    <source>
        <dbReference type="EMBL" id="RKU49320.1"/>
    </source>
</evidence>
<reference evidence="1 2" key="1">
    <citation type="submission" date="2018-08" db="EMBL/GenBank/DDBJ databases">
        <title>Draft genome of the lignicolous fungus Coniochaeta pulveracea.</title>
        <authorList>
            <person name="Borstlap C.J."/>
            <person name="De Witt R.N."/>
            <person name="Botha A."/>
            <person name="Volschenk H."/>
        </authorList>
    </citation>
    <scope>NUCLEOTIDE SEQUENCE [LARGE SCALE GENOMIC DNA]</scope>
    <source>
        <strain evidence="1 2">CAB683</strain>
    </source>
</reference>
<dbReference type="Proteomes" id="UP000275385">
    <property type="component" value="Unassembled WGS sequence"/>
</dbReference>